<dbReference type="EMBL" id="CAJVPU010012982">
    <property type="protein sequence ID" value="CAG8628535.1"/>
    <property type="molecule type" value="Genomic_DNA"/>
</dbReference>
<evidence type="ECO:0000313" key="2">
    <source>
        <dbReference type="Proteomes" id="UP000789702"/>
    </source>
</evidence>
<protein>
    <submittedName>
        <fullName evidence="1">5103_t:CDS:1</fullName>
    </submittedName>
</protein>
<accession>A0ACA9N587</accession>
<name>A0ACA9N587_9GLOM</name>
<proteinExistence type="predicted"/>
<organism evidence="1 2">
    <name type="scientific">Dentiscutata heterogama</name>
    <dbReference type="NCBI Taxonomy" id="1316150"/>
    <lineage>
        <taxon>Eukaryota</taxon>
        <taxon>Fungi</taxon>
        <taxon>Fungi incertae sedis</taxon>
        <taxon>Mucoromycota</taxon>
        <taxon>Glomeromycotina</taxon>
        <taxon>Glomeromycetes</taxon>
        <taxon>Diversisporales</taxon>
        <taxon>Gigasporaceae</taxon>
        <taxon>Dentiscutata</taxon>
    </lineage>
</organism>
<keyword evidence="2" id="KW-1185">Reference proteome</keyword>
<comment type="caution">
    <text evidence="1">The sequence shown here is derived from an EMBL/GenBank/DDBJ whole genome shotgun (WGS) entry which is preliminary data.</text>
</comment>
<gene>
    <name evidence="1" type="ORF">DHETER_LOCUS8307</name>
</gene>
<evidence type="ECO:0000313" key="1">
    <source>
        <dbReference type="EMBL" id="CAG8628535.1"/>
    </source>
</evidence>
<sequence length="125" mass="15222">MYNHRKRKIEENFKTKLINKYENKESISIETSSGYKINLSHNFPIKKRNRYRYDYKKNSDDEYYIVSDGSDNIEYEIDEKEINLLKKESKNFINNWNCKENKIKQNKVIEKPKKNSNNEKTKIDD</sequence>
<feature type="non-terminal residue" evidence="1">
    <location>
        <position position="125"/>
    </location>
</feature>
<reference evidence="1" key="1">
    <citation type="submission" date="2021-06" db="EMBL/GenBank/DDBJ databases">
        <authorList>
            <person name="Kallberg Y."/>
            <person name="Tangrot J."/>
            <person name="Rosling A."/>
        </authorList>
    </citation>
    <scope>NUCLEOTIDE SEQUENCE</scope>
    <source>
        <strain evidence="1">IL203A</strain>
    </source>
</reference>
<dbReference type="Proteomes" id="UP000789702">
    <property type="component" value="Unassembled WGS sequence"/>
</dbReference>